<feature type="transmembrane region" description="Helical" evidence="5">
    <location>
        <begin position="368"/>
        <end position="389"/>
    </location>
</feature>
<dbReference type="Pfam" id="PF07690">
    <property type="entry name" value="MFS_1"/>
    <property type="match status" value="1"/>
</dbReference>
<dbReference type="PANTHER" id="PTHR11662:SF285">
    <property type="entry name" value="HEXURONATE TRANSPORTER"/>
    <property type="match status" value="1"/>
</dbReference>
<dbReference type="eggNOG" id="COG2271">
    <property type="taxonomic scope" value="Bacteria"/>
</dbReference>
<dbReference type="STRING" id="926566.Terro_3807"/>
<keyword evidence="4 5" id="KW-0472">Membrane</keyword>
<feature type="transmembrane region" description="Helical" evidence="5">
    <location>
        <begin position="233"/>
        <end position="255"/>
    </location>
</feature>
<evidence type="ECO:0000256" key="2">
    <source>
        <dbReference type="ARBA" id="ARBA00022692"/>
    </source>
</evidence>
<dbReference type="KEGG" id="trs:Terro_3807"/>
<dbReference type="RefSeq" id="WP_014787276.1">
    <property type="nucleotide sequence ID" value="NC_018014.1"/>
</dbReference>
<evidence type="ECO:0000313" key="7">
    <source>
        <dbReference type="EMBL" id="AFL90016.1"/>
    </source>
</evidence>
<keyword evidence="2 5" id="KW-0812">Transmembrane</keyword>
<protein>
    <submittedName>
        <fullName evidence="7">Sugar phosphate permease</fullName>
    </submittedName>
</protein>
<sequence length="434" mass="47298">MLNPAGIGDLSTPVASTVHDERSTNGTHPIRWLFAGLLLLASVMNYIDRQTLSVLAVTVQHEMKLTDVQYGYVVQCFLLTYMVMYVVSGRLVDRYGARRTQGVFLLSWSLANALTGFATGFVSLMGCRAMLGAAEPGNYTASLRAVNDWFSAKQRALAVGIYSMGGTLGAAIAVPLTTTLALRYGWRSAFVVTGAMGAVIAVLWLLVYRDPPRRAEQPLLPAVPWKTVLRQPLLLEMLGTRMLTDSVWYFFLFWISKYLQESRGFTLAEIGASVWVLFVGADLGALGGGAVSGLFVARHGLLNARLRTMLPAAICMFSLAVVPTLHDRVAILSLLTLLAACHMVWMTNVTTLTLDLYPRTMATTIQGLIGAASSIGGLISAGLIAHTIQTHGYRPVFLILALMHPIAATVLFIRLRPLMRRTEISMEKTQSNEA</sequence>
<comment type="subcellular location">
    <subcellularLocation>
        <location evidence="1">Membrane</location>
        <topology evidence="1">Multi-pass membrane protein</topology>
    </subcellularLocation>
</comment>
<evidence type="ECO:0000256" key="4">
    <source>
        <dbReference type="ARBA" id="ARBA00023136"/>
    </source>
</evidence>
<dbReference type="Gene3D" id="1.20.1250.20">
    <property type="entry name" value="MFS general substrate transporter like domains"/>
    <property type="match status" value="2"/>
</dbReference>
<dbReference type="Proteomes" id="UP000006056">
    <property type="component" value="Chromosome"/>
</dbReference>
<name>I3ZL98_TERRK</name>
<dbReference type="PROSITE" id="PS50850">
    <property type="entry name" value="MFS"/>
    <property type="match status" value="1"/>
</dbReference>
<feature type="transmembrane region" description="Helical" evidence="5">
    <location>
        <begin position="308"/>
        <end position="325"/>
    </location>
</feature>
<evidence type="ECO:0000259" key="6">
    <source>
        <dbReference type="PROSITE" id="PS50850"/>
    </source>
</evidence>
<evidence type="ECO:0000256" key="5">
    <source>
        <dbReference type="SAM" id="Phobius"/>
    </source>
</evidence>
<dbReference type="InterPro" id="IPR011701">
    <property type="entry name" value="MFS"/>
</dbReference>
<dbReference type="InterPro" id="IPR036259">
    <property type="entry name" value="MFS_trans_sf"/>
</dbReference>
<feature type="transmembrane region" description="Helical" evidence="5">
    <location>
        <begin position="188"/>
        <end position="208"/>
    </location>
</feature>
<feature type="transmembrane region" description="Helical" evidence="5">
    <location>
        <begin position="395"/>
        <end position="415"/>
    </location>
</feature>
<dbReference type="EMBL" id="CP003379">
    <property type="protein sequence ID" value="AFL90016.1"/>
    <property type="molecule type" value="Genomic_DNA"/>
</dbReference>
<proteinExistence type="predicted"/>
<feature type="transmembrane region" description="Helical" evidence="5">
    <location>
        <begin position="155"/>
        <end position="176"/>
    </location>
</feature>
<dbReference type="HOGENOM" id="CLU_001265_5_1_0"/>
<dbReference type="InterPro" id="IPR000849">
    <property type="entry name" value="Sugar_P_transporter"/>
</dbReference>
<evidence type="ECO:0000256" key="3">
    <source>
        <dbReference type="ARBA" id="ARBA00022989"/>
    </source>
</evidence>
<feature type="transmembrane region" description="Helical" evidence="5">
    <location>
        <begin position="30"/>
        <end position="47"/>
    </location>
</feature>
<dbReference type="InterPro" id="IPR020846">
    <property type="entry name" value="MFS_dom"/>
</dbReference>
<gene>
    <name evidence="7" type="ordered locus">Terro_3807</name>
</gene>
<feature type="transmembrane region" description="Helical" evidence="5">
    <location>
        <begin position="68"/>
        <end position="88"/>
    </location>
</feature>
<evidence type="ECO:0000313" key="8">
    <source>
        <dbReference type="Proteomes" id="UP000006056"/>
    </source>
</evidence>
<dbReference type="GO" id="GO:0015134">
    <property type="term" value="F:hexuronate transmembrane transporter activity"/>
    <property type="evidence" value="ECO:0007669"/>
    <property type="project" value="TreeGrafter"/>
</dbReference>
<accession>I3ZL98</accession>
<organism evidence="7 8">
    <name type="scientific">Terriglobus roseus (strain DSM 18391 / NRRL B-41598 / KBS 63)</name>
    <dbReference type="NCBI Taxonomy" id="926566"/>
    <lineage>
        <taxon>Bacteria</taxon>
        <taxon>Pseudomonadati</taxon>
        <taxon>Acidobacteriota</taxon>
        <taxon>Terriglobia</taxon>
        <taxon>Terriglobales</taxon>
        <taxon>Acidobacteriaceae</taxon>
        <taxon>Terriglobus</taxon>
    </lineage>
</organism>
<feature type="domain" description="Major facilitator superfamily (MFS) profile" evidence="6">
    <location>
        <begin position="34"/>
        <end position="419"/>
    </location>
</feature>
<dbReference type="InterPro" id="IPR050382">
    <property type="entry name" value="MFS_Na/Anion_cotransporter"/>
</dbReference>
<dbReference type="PIRSF" id="PIRSF002808">
    <property type="entry name" value="Hexose_phosphate_transp"/>
    <property type="match status" value="1"/>
</dbReference>
<dbReference type="PANTHER" id="PTHR11662">
    <property type="entry name" value="SOLUTE CARRIER FAMILY 17"/>
    <property type="match status" value="1"/>
</dbReference>
<keyword evidence="8" id="KW-1185">Reference proteome</keyword>
<keyword evidence="3 5" id="KW-1133">Transmembrane helix</keyword>
<dbReference type="CDD" id="cd17319">
    <property type="entry name" value="MFS_ExuT_GudP_like"/>
    <property type="match status" value="1"/>
</dbReference>
<dbReference type="OrthoDB" id="9794076at2"/>
<feature type="transmembrane region" description="Helical" evidence="5">
    <location>
        <begin position="331"/>
        <end position="356"/>
    </location>
</feature>
<reference evidence="7 8" key="1">
    <citation type="submission" date="2012-06" db="EMBL/GenBank/DDBJ databases">
        <title>Complete genome of Terriglobus roseus DSM 18391.</title>
        <authorList>
            <consortium name="US DOE Joint Genome Institute (JGI-PGF)"/>
            <person name="Lucas S."/>
            <person name="Copeland A."/>
            <person name="Lapidus A."/>
            <person name="Glavina del Rio T."/>
            <person name="Dalin E."/>
            <person name="Tice H."/>
            <person name="Bruce D."/>
            <person name="Goodwin L."/>
            <person name="Pitluck S."/>
            <person name="Peters L."/>
            <person name="Mikhailova N."/>
            <person name="Munk A.C.C."/>
            <person name="Kyrpides N."/>
            <person name="Mavromatis K."/>
            <person name="Ivanova N."/>
            <person name="Brettin T."/>
            <person name="Detter J.C."/>
            <person name="Han C."/>
            <person name="Larimer F."/>
            <person name="Land M."/>
            <person name="Hauser L."/>
            <person name="Markowitz V."/>
            <person name="Cheng J.-F."/>
            <person name="Hugenholtz P."/>
            <person name="Woyke T."/>
            <person name="Wu D."/>
            <person name="Brambilla E."/>
            <person name="Klenk H.-P."/>
            <person name="Eisen J.A."/>
        </authorList>
    </citation>
    <scope>NUCLEOTIDE SEQUENCE [LARGE SCALE GENOMIC DNA]</scope>
    <source>
        <strain evidence="8">DSM 18391 / NRRL B-41598 / KBS 63</strain>
    </source>
</reference>
<dbReference type="GO" id="GO:0016020">
    <property type="term" value="C:membrane"/>
    <property type="evidence" value="ECO:0007669"/>
    <property type="project" value="UniProtKB-SubCell"/>
</dbReference>
<dbReference type="SUPFAM" id="SSF103473">
    <property type="entry name" value="MFS general substrate transporter"/>
    <property type="match status" value="1"/>
</dbReference>
<feature type="transmembrane region" description="Helical" evidence="5">
    <location>
        <begin position="275"/>
        <end position="296"/>
    </location>
</feature>
<evidence type="ECO:0000256" key="1">
    <source>
        <dbReference type="ARBA" id="ARBA00004141"/>
    </source>
</evidence>
<dbReference type="AlphaFoldDB" id="I3ZL98"/>
<feature type="transmembrane region" description="Helical" evidence="5">
    <location>
        <begin position="108"/>
        <end position="134"/>
    </location>
</feature>